<reference evidence="7" key="1">
    <citation type="submission" date="2025-08" db="UniProtKB">
        <authorList>
            <consortium name="Ensembl"/>
        </authorList>
    </citation>
    <scope>IDENTIFICATION</scope>
</reference>
<dbReference type="Gene3D" id="3.30.420.40">
    <property type="match status" value="2"/>
</dbReference>
<dbReference type="Gene3D" id="3.90.640.10">
    <property type="entry name" value="Actin, Chain A, domain 4"/>
    <property type="match status" value="1"/>
</dbReference>
<protein>
    <submittedName>
        <fullName evidence="7">Heat shock protein 14</fullName>
    </submittedName>
</protein>
<evidence type="ECO:0000256" key="3">
    <source>
        <dbReference type="ARBA" id="ARBA00022490"/>
    </source>
</evidence>
<evidence type="ECO:0000313" key="7">
    <source>
        <dbReference type="Ensembl" id="ENSACIP00000009754.1"/>
    </source>
</evidence>
<dbReference type="AlphaFoldDB" id="A0A3Q0RC56"/>
<dbReference type="InterPro" id="IPR043129">
    <property type="entry name" value="ATPase_NBD"/>
</dbReference>
<dbReference type="GeneTree" id="ENSGT00940000156380"/>
<dbReference type="SUPFAM" id="SSF100920">
    <property type="entry name" value="Heat shock protein 70kD (HSP70), peptide-binding domain"/>
    <property type="match status" value="1"/>
</dbReference>
<dbReference type="InterPro" id="IPR042049">
    <property type="entry name" value="HSPA14_NBD"/>
</dbReference>
<dbReference type="FunFam" id="3.30.420.40:FF:000433">
    <property type="entry name" value="Heat shock protein family A (Hsp70) member 14"/>
    <property type="match status" value="1"/>
</dbReference>
<dbReference type="STRING" id="61819.ENSACIP00000009754"/>
<dbReference type="Pfam" id="PF00012">
    <property type="entry name" value="HSP70"/>
    <property type="match status" value="1"/>
</dbReference>
<evidence type="ECO:0000313" key="8">
    <source>
        <dbReference type="Proteomes" id="UP000261340"/>
    </source>
</evidence>
<dbReference type="FunFam" id="3.90.640.10:FF:000010">
    <property type="entry name" value="heat shock 70 kDa protein 14"/>
    <property type="match status" value="1"/>
</dbReference>
<comment type="subcellular location">
    <subcellularLocation>
        <location evidence="1">Cytoplasm</location>
        <location evidence="1">Cytosol</location>
    </subcellularLocation>
</comment>
<evidence type="ECO:0000256" key="2">
    <source>
        <dbReference type="ARBA" id="ARBA00007381"/>
    </source>
</evidence>
<dbReference type="GO" id="GO:0005524">
    <property type="term" value="F:ATP binding"/>
    <property type="evidence" value="ECO:0007669"/>
    <property type="project" value="UniProtKB-KW"/>
</dbReference>
<keyword evidence="6" id="KW-0143">Chaperone</keyword>
<evidence type="ECO:0000256" key="6">
    <source>
        <dbReference type="ARBA" id="ARBA00023186"/>
    </source>
</evidence>
<dbReference type="InterPro" id="IPR029047">
    <property type="entry name" value="HSP70_peptide-bd_sf"/>
</dbReference>
<keyword evidence="8" id="KW-1185">Reference proteome</keyword>
<keyword evidence="3" id="KW-0963">Cytoplasm</keyword>
<evidence type="ECO:0000256" key="5">
    <source>
        <dbReference type="ARBA" id="ARBA00022840"/>
    </source>
</evidence>
<sequence>MSAIGVHFGYTSACVAIFKDGRADVVANDAGDRVTPTVVGYRDTEQIVGIAAKQGRVRNAASTVVKVKQVLGRSFDDPETQRHKMETKCQVKNKPFYEIMAGEHPKYVAPEDVANLIFQKMKETAQSALGGSDVSDAVITVPFEFAHAQKHALRKAAEDAGFNVLRLIHEPAAALLAYDIGQESSSGKSHVLVYKLGGTSLSVTVLQVNGGMFLVRGTHTDHSIGGESFTQALAQHLASEFKRTFKHDVSTNPRAMMKLMNGAEMAKHSLSSLGSANCFVDSLHDGIDFECIVSRARFELLCSSLFNKSIQPIKALLEEAGLTVHSINKVVLCGGSARIPRLQQMIREMFPDVELHSSAPPDEVIAVGAALEAGLLVGRNALAPEEESVTVDVSSADILVKERDESGAEMFTVLLPLGTPLPAHRRHILRGEGKLSSLCLEIYQRFTEQPEKLSKVSANYYCIYFVDGSIHVSCVEQNTGKSEVITIAAAS</sequence>
<dbReference type="Ensembl" id="ENSACIT00000010041.1">
    <property type="protein sequence ID" value="ENSACIP00000009754.1"/>
    <property type="gene ID" value="ENSACIG00000007628.1"/>
</dbReference>
<dbReference type="PRINTS" id="PR00301">
    <property type="entry name" value="HEATSHOCK70"/>
</dbReference>
<name>A0A3Q0RC56_AMPCI</name>
<evidence type="ECO:0000256" key="1">
    <source>
        <dbReference type="ARBA" id="ARBA00004514"/>
    </source>
</evidence>
<dbReference type="OMA" id="GSTCACA"/>
<keyword evidence="4" id="KW-0547">Nucleotide-binding</keyword>
<dbReference type="InterPro" id="IPR013126">
    <property type="entry name" value="Hsp_70_fam"/>
</dbReference>
<evidence type="ECO:0000256" key="4">
    <source>
        <dbReference type="ARBA" id="ARBA00022741"/>
    </source>
</evidence>
<dbReference type="GO" id="GO:0140662">
    <property type="term" value="F:ATP-dependent protein folding chaperone"/>
    <property type="evidence" value="ECO:0007669"/>
    <property type="project" value="InterPro"/>
</dbReference>
<dbReference type="SUPFAM" id="SSF53067">
    <property type="entry name" value="Actin-like ATPase domain"/>
    <property type="match status" value="2"/>
</dbReference>
<dbReference type="Gene3D" id="3.30.30.30">
    <property type="match status" value="1"/>
</dbReference>
<comment type="similarity">
    <text evidence="2">Belongs to the heat shock protein 70 family.</text>
</comment>
<proteinExistence type="inferred from homology"/>
<dbReference type="PANTHER" id="PTHR19375">
    <property type="entry name" value="HEAT SHOCK PROTEIN 70KDA"/>
    <property type="match status" value="1"/>
</dbReference>
<organism evidence="7 8">
    <name type="scientific">Amphilophus citrinellus</name>
    <name type="common">Midas cichlid</name>
    <name type="synonym">Cichlasoma citrinellum</name>
    <dbReference type="NCBI Taxonomy" id="61819"/>
    <lineage>
        <taxon>Eukaryota</taxon>
        <taxon>Metazoa</taxon>
        <taxon>Chordata</taxon>
        <taxon>Craniata</taxon>
        <taxon>Vertebrata</taxon>
        <taxon>Euteleostomi</taxon>
        <taxon>Actinopterygii</taxon>
        <taxon>Neopterygii</taxon>
        <taxon>Teleostei</taxon>
        <taxon>Neoteleostei</taxon>
        <taxon>Acanthomorphata</taxon>
        <taxon>Ovalentaria</taxon>
        <taxon>Cichlomorphae</taxon>
        <taxon>Cichliformes</taxon>
        <taxon>Cichlidae</taxon>
        <taxon>New World cichlids</taxon>
        <taxon>Cichlasomatinae</taxon>
        <taxon>Heroini</taxon>
        <taxon>Amphilophus</taxon>
    </lineage>
</organism>
<dbReference type="CDD" id="cd10238">
    <property type="entry name" value="ASKHA_NBD_HSP70_HSPA14"/>
    <property type="match status" value="1"/>
</dbReference>
<keyword evidence="5" id="KW-0067">ATP-binding</keyword>
<dbReference type="GO" id="GO:0005829">
    <property type="term" value="C:cytosol"/>
    <property type="evidence" value="ECO:0007669"/>
    <property type="project" value="UniProtKB-SubCell"/>
</dbReference>
<accession>A0A3Q0RC56</accession>
<dbReference type="FunFam" id="3.30.420.40:FF:000171">
    <property type="entry name" value="Heat shock 70 kDa protein 4"/>
    <property type="match status" value="1"/>
</dbReference>
<dbReference type="Proteomes" id="UP000261340">
    <property type="component" value="Unplaced"/>
</dbReference>
<reference evidence="7" key="2">
    <citation type="submission" date="2025-09" db="UniProtKB">
        <authorList>
            <consortium name="Ensembl"/>
        </authorList>
    </citation>
    <scope>IDENTIFICATION</scope>
</reference>